<name>A0A151T8H4_CAJCA</name>
<dbReference type="AlphaFoldDB" id="A0A151T8H4"/>
<organism evidence="1 2">
    <name type="scientific">Cajanus cajan</name>
    <name type="common">Pigeon pea</name>
    <name type="synonym">Cajanus indicus</name>
    <dbReference type="NCBI Taxonomy" id="3821"/>
    <lineage>
        <taxon>Eukaryota</taxon>
        <taxon>Viridiplantae</taxon>
        <taxon>Streptophyta</taxon>
        <taxon>Embryophyta</taxon>
        <taxon>Tracheophyta</taxon>
        <taxon>Spermatophyta</taxon>
        <taxon>Magnoliopsida</taxon>
        <taxon>eudicotyledons</taxon>
        <taxon>Gunneridae</taxon>
        <taxon>Pentapetalae</taxon>
        <taxon>rosids</taxon>
        <taxon>fabids</taxon>
        <taxon>Fabales</taxon>
        <taxon>Fabaceae</taxon>
        <taxon>Papilionoideae</taxon>
        <taxon>50 kb inversion clade</taxon>
        <taxon>NPAAA clade</taxon>
        <taxon>indigoferoid/millettioid clade</taxon>
        <taxon>Phaseoleae</taxon>
        <taxon>Cajanus</taxon>
    </lineage>
</organism>
<proteinExistence type="predicted"/>
<dbReference type="PANTHER" id="PTHR33710:SF77">
    <property type="entry name" value="DNASE I-LIKE SUPERFAMILY PROTEIN"/>
    <property type="match status" value="1"/>
</dbReference>
<keyword evidence="2" id="KW-1185">Reference proteome</keyword>
<evidence type="ECO:0000313" key="1">
    <source>
        <dbReference type="EMBL" id="KYP63359.1"/>
    </source>
</evidence>
<protein>
    <recommendedName>
        <fullName evidence="3">Reverse transcriptase</fullName>
    </recommendedName>
</protein>
<accession>A0A151T8H4</accession>
<gene>
    <name evidence="1" type="ORF">KK1_017928</name>
</gene>
<dbReference type="Gramene" id="C.cajan_17415.t">
    <property type="protein sequence ID" value="C.cajan_17415.t"/>
    <property type="gene ID" value="C.cajan_17415"/>
</dbReference>
<evidence type="ECO:0000313" key="2">
    <source>
        <dbReference type="Proteomes" id="UP000075243"/>
    </source>
</evidence>
<evidence type="ECO:0008006" key="3">
    <source>
        <dbReference type="Google" id="ProtNLM"/>
    </source>
</evidence>
<dbReference type="STRING" id="3821.A0A151T8H4"/>
<sequence>MQECEMLDLEYFGTSFMWQRHCQGGRLVSQWLDRGICDEKWHCLFPEALMEHLTRKNSDHNPILLVPVRKEDVHHALMSMKSFKTPSRDRFQPFFLKIYWSIVGDDVWHLVQLSILGVLIYGWQRLCWSSFLKGDHSTRLKYLRPIALCNVIYKIITKVLVNRMKGFLPRLGQLISSEVSVDVWKPIHISPRGHSFSHLLFANDVLLFR</sequence>
<reference evidence="1 2" key="1">
    <citation type="journal article" date="2012" name="Nat. Biotechnol.">
        <title>Draft genome sequence of pigeonpea (Cajanus cajan), an orphan legume crop of resource-poor farmers.</title>
        <authorList>
            <person name="Varshney R.K."/>
            <person name="Chen W."/>
            <person name="Li Y."/>
            <person name="Bharti A.K."/>
            <person name="Saxena R.K."/>
            <person name="Schlueter J.A."/>
            <person name="Donoghue M.T."/>
            <person name="Azam S."/>
            <person name="Fan G."/>
            <person name="Whaley A.M."/>
            <person name="Farmer A.D."/>
            <person name="Sheridan J."/>
            <person name="Iwata A."/>
            <person name="Tuteja R."/>
            <person name="Penmetsa R.V."/>
            <person name="Wu W."/>
            <person name="Upadhyaya H.D."/>
            <person name="Yang S.P."/>
            <person name="Shah T."/>
            <person name="Saxena K.B."/>
            <person name="Michael T."/>
            <person name="McCombie W.R."/>
            <person name="Yang B."/>
            <person name="Zhang G."/>
            <person name="Yang H."/>
            <person name="Wang J."/>
            <person name="Spillane C."/>
            <person name="Cook D.R."/>
            <person name="May G.D."/>
            <person name="Xu X."/>
            <person name="Jackson S.A."/>
        </authorList>
    </citation>
    <scope>NUCLEOTIDE SEQUENCE [LARGE SCALE GENOMIC DNA]</scope>
    <source>
        <strain evidence="2">cv. Asha</strain>
    </source>
</reference>
<dbReference type="PANTHER" id="PTHR33710">
    <property type="entry name" value="BNAC02G09200D PROTEIN"/>
    <property type="match status" value="1"/>
</dbReference>
<dbReference type="EMBL" id="CM003609">
    <property type="protein sequence ID" value="KYP63359.1"/>
    <property type="molecule type" value="Genomic_DNA"/>
</dbReference>
<dbReference type="Proteomes" id="UP000075243">
    <property type="component" value="Chromosome 7"/>
</dbReference>